<dbReference type="InterPro" id="IPR012337">
    <property type="entry name" value="RNaseH-like_sf"/>
</dbReference>
<dbReference type="GO" id="GO:0004523">
    <property type="term" value="F:RNA-DNA hybrid ribonuclease activity"/>
    <property type="evidence" value="ECO:0007669"/>
    <property type="project" value="UniProtKB-EC"/>
</dbReference>
<dbReference type="InterPro" id="IPR036397">
    <property type="entry name" value="RNaseH_sf"/>
</dbReference>
<dbReference type="PIRSF" id="PIRSF036852">
    <property type="entry name" value="Ribonuclease_H1_euk"/>
    <property type="match status" value="1"/>
</dbReference>
<dbReference type="GO" id="GO:0043137">
    <property type="term" value="P:DNA replication, removal of RNA primer"/>
    <property type="evidence" value="ECO:0007669"/>
    <property type="project" value="TreeGrafter"/>
</dbReference>
<dbReference type="InterPro" id="IPR009027">
    <property type="entry name" value="Ribosomal_bL9/RNase_H1_N"/>
</dbReference>
<comment type="catalytic activity">
    <reaction evidence="1">
        <text>Endonucleolytic cleavage to 5'-phosphomonoester.</text>
        <dbReference type="EC" id="3.1.26.4"/>
    </reaction>
</comment>
<dbReference type="PANTHER" id="PTHR10642">
    <property type="entry name" value="RIBONUCLEASE H1"/>
    <property type="match status" value="1"/>
</dbReference>
<keyword evidence="7" id="KW-0540">Nuclease</keyword>
<evidence type="ECO:0000256" key="10">
    <source>
        <dbReference type="ARBA" id="ARBA00022801"/>
    </source>
</evidence>
<reference evidence="14" key="1">
    <citation type="journal article" date="2019" name="MBio">
        <title>Virus Genomes from Deep Sea Sediments Expand the Ocean Megavirome and Support Independent Origins of Viral Gigantism.</title>
        <authorList>
            <person name="Backstrom D."/>
            <person name="Yutin N."/>
            <person name="Jorgensen S.L."/>
            <person name="Dharamshi J."/>
            <person name="Homa F."/>
            <person name="Zaremba-Niedwiedzka K."/>
            <person name="Spang A."/>
            <person name="Wolf Y.I."/>
            <person name="Koonin E.V."/>
            <person name="Ettema T.J."/>
        </authorList>
    </citation>
    <scope>NUCLEOTIDE SEQUENCE</scope>
</reference>
<dbReference type="SUPFAM" id="SSF55658">
    <property type="entry name" value="L9 N-domain-like"/>
    <property type="match status" value="1"/>
</dbReference>
<evidence type="ECO:0000256" key="11">
    <source>
        <dbReference type="ARBA" id="ARBA00022842"/>
    </source>
</evidence>
<dbReference type="InterPro" id="IPR002156">
    <property type="entry name" value="RNaseH_domain"/>
</dbReference>
<keyword evidence="10" id="KW-0378">Hydrolase</keyword>
<organism evidence="14">
    <name type="scientific">Pithovirus LCPAC101</name>
    <dbReference type="NCBI Taxonomy" id="2506586"/>
    <lineage>
        <taxon>Viruses</taxon>
        <taxon>Pithoviruses</taxon>
    </lineage>
</organism>
<dbReference type="InterPro" id="IPR037056">
    <property type="entry name" value="RNase_H1_N_sf"/>
</dbReference>
<evidence type="ECO:0000256" key="2">
    <source>
        <dbReference type="ARBA" id="ARBA00001946"/>
    </source>
</evidence>
<gene>
    <name evidence="14" type="ORF">LCPAC101_00360</name>
</gene>
<dbReference type="EMBL" id="MK500439">
    <property type="protein sequence ID" value="QBK89753.1"/>
    <property type="molecule type" value="Genomic_DNA"/>
</dbReference>
<evidence type="ECO:0000256" key="1">
    <source>
        <dbReference type="ARBA" id="ARBA00000077"/>
    </source>
</evidence>
<dbReference type="GO" id="GO:0000287">
    <property type="term" value="F:magnesium ion binding"/>
    <property type="evidence" value="ECO:0007669"/>
    <property type="project" value="InterPro"/>
</dbReference>
<proteinExistence type="inferred from homology"/>
<accession>A0A481Z253</accession>
<comment type="similarity">
    <text evidence="4">Belongs to the caulimoviridae viroplasmin family.</text>
</comment>
<dbReference type="GO" id="GO:0003676">
    <property type="term" value="F:nucleic acid binding"/>
    <property type="evidence" value="ECO:0007669"/>
    <property type="project" value="InterPro"/>
</dbReference>
<comment type="similarity">
    <text evidence="3">Belongs to the RNase H family.</text>
</comment>
<evidence type="ECO:0000259" key="13">
    <source>
        <dbReference type="PROSITE" id="PS50879"/>
    </source>
</evidence>
<protein>
    <recommendedName>
        <fullName evidence="6">Transactivator/viroplasmin protein</fullName>
        <ecNumber evidence="5">3.1.26.4</ecNumber>
    </recommendedName>
    <alternativeName>
        <fullName evidence="12">Inclusion body matrix protein</fullName>
    </alternativeName>
</protein>
<dbReference type="Gene3D" id="3.40.970.10">
    <property type="entry name" value="Ribonuclease H1, N-terminal domain"/>
    <property type="match status" value="1"/>
</dbReference>
<evidence type="ECO:0000313" key="14">
    <source>
        <dbReference type="EMBL" id="QBK89753.1"/>
    </source>
</evidence>
<keyword evidence="11" id="KW-0460">Magnesium</keyword>
<comment type="cofactor">
    <cofactor evidence="2">
        <name>Mg(2+)</name>
        <dbReference type="ChEBI" id="CHEBI:18420"/>
    </cofactor>
</comment>
<dbReference type="PROSITE" id="PS50879">
    <property type="entry name" value="RNASE_H_1"/>
    <property type="match status" value="1"/>
</dbReference>
<evidence type="ECO:0000256" key="4">
    <source>
        <dbReference type="ARBA" id="ARBA00008884"/>
    </source>
</evidence>
<dbReference type="Pfam" id="PF00075">
    <property type="entry name" value="RNase_H"/>
    <property type="match status" value="1"/>
</dbReference>
<evidence type="ECO:0000256" key="12">
    <source>
        <dbReference type="ARBA" id="ARBA00030758"/>
    </source>
</evidence>
<dbReference type="Gene3D" id="3.30.420.10">
    <property type="entry name" value="Ribonuclease H-like superfamily/Ribonuclease H"/>
    <property type="match status" value="1"/>
</dbReference>
<evidence type="ECO:0000256" key="9">
    <source>
        <dbReference type="ARBA" id="ARBA00022759"/>
    </source>
</evidence>
<dbReference type="PANTHER" id="PTHR10642:SF26">
    <property type="entry name" value="RIBONUCLEASE H1"/>
    <property type="match status" value="1"/>
</dbReference>
<keyword evidence="9" id="KW-0255">Endonuclease</keyword>
<name>A0A481Z253_9VIRU</name>
<evidence type="ECO:0000256" key="7">
    <source>
        <dbReference type="ARBA" id="ARBA00022722"/>
    </source>
</evidence>
<dbReference type="SUPFAM" id="SSF53098">
    <property type="entry name" value="Ribonuclease H-like"/>
    <property type="match status" value="1"/>
</dbReference>
<dbReference type="InterPro" id="IPR017067">
    <property type="entry name" value="RNase_H1_euk"/>
</dbReference>
<evidence type="ECO:0000256" key="5">
    <source>
        <dbReference type="ARBA" id="ARBA00012180"/>
    </source>
</evidence>
<dbReference type="CDD" id="cd09280">
    <property type="entry name" value="RNase_HI_eukaryote_like"/>
    <property type="match status" value="1"/>
</dbReference>
<sequence>MLKFYAVAVGRIPGIYKTWEETSLNVSRYNGAIHKSFPTEKQAITYLHNNVASINLVPSPIKKHPSKYTRKQSSVVLTNRDLDKDAPITIYTDGSHINSEGGYGIVVLYGGVEYFSMSGPIPEDKTTNNRAELYAIYLAIHKLNNIIHKYKSTLGVMSTPTKVDVDNIIIKTDSMYSINCLTKWWKSWERNGWKVKNGSTVVNEPLIKSILKKIDESPVSIIFSHIKAHSGIEFNEKADILANEGRATKLHVVK</sequence>
<evidence type="ECO:0000256" key="6">
    <source>
        <dbReference type="ARBA" id="ARBA00017800"/>
    </source>
</evidence>
<evidence type="ECO:0000256" key="3">
    <source>
        <dbReference type="ARBA" id="ARBA00005300"/>
    </source>
</evidence>
<dbReference type="InterPro" id="IPR050092">
    <property type="entry name" value="RNase_H"/>
</dbReference>
<feature type="domain" description="RNase H type-1" evidence="13">
    <location>
        <begin position="84"/>
        <end position="247"/>
    </location>
</feature>
<dbReference type="InterPro" id="IPR011320">
    <property type="entry name" value="RNase_H1_N"/>
</dbReference>
<keyword evidence="8" id="KW-0479">Metal-binding</keyword>
<dbReference type="EC" id="3.1.26.4" evidence="5"/>
<evidence type="ECO:0000256" key="8">
    <source>
        <dbReference type="ARBA" id="ARBA00022723"/>
    </source>
</evidence>
<dbReference type="Pfam" id="PF01693">
    <property type="entry name" value="Cauli_VI"/>
    <property type="match status" value="1"/>
</dbReference>